<gene>
    <name evidence="1" type="ORF">CPLU01_14743</name>
</gene>
<name>A0A8H6MXW7_9PEZI</name>
<reference evidence="1" key="1">
    <citation type="journal article" date="2020" name="Phytopathology">
        <title>Genome Sequence Resources of Colletotrichum truncatum, C. plurivorum, C. musicola, and C. sojae: Four Species Pathogenic to Soybean (Glycine max).</title>
        <authorList>
            <person name="Rogerio F."/>
            <person name="Boufleur T.R."/>
            <person name="Ciampi-Guillardi M."/>
            <person name="Sukno S.A."/>
            <person name="Thon M.R."/>
            <person name="Massola Junior N.S."/>
            <person name="Baroncelli R."/>
        </authorList>
    </citation>
    <scope>NUCLEOTIDE SEQUENCE</scope>
    <source>
        <strain evidence="1">LFN00145</strain>
    </source>
</reference>
<keyword evidence="2" id="KW-1185">Reference proteome</keyword>
<dbReference type="EMBL" id="WIGO01000415">
    <property type="protein sequence ID" value="KAF6813077.1"/>
    <property type="molecule type" value="Genomic_DNA"/>
</dbReference>
<comment type="caution">
    <text evidence="1">The sequence shown here is derived from an EMBL/GenBank/DDBJ whole genome shotgun (WGS) entry which is preliminary data.</text>
</comment>
<dbReference type="Proteomes" id="UP000654918">
    <property type="component" value="Unassembled WGS sequence"/>
</dbReference>
<accession>A0A8H6MXW7</accession>
<evidence type="ECO:0000313" key="1">
    <source>
        <dbReference type="EMBL" id="KAF6813077.1"/>
    </source>
</evidence>
<evidence type="ECO:0000313" key="2">
    <source>
        <dbReference type="Proteomes" id="UP000654918"/>
    </source>
</evidence>
<protein>
    <submittedName>
        <fullName evidence="1">Uncharacterized protein</fullName>
    </submittedName>
</protein>
<sequence>MLFSTGERSQVPDPPSIAYIYYADIKAARKSRLKPSIRSRPSGPIQSLRKIRLRHLTPVSLARDPYIVAVLIALAQGQARRGSASLGTESFRVNLLLNDIDNKSHLHVFTAVIEKVLLERLANPKSAPPHAVQTKIHTYAVPYEPLESFQQRLLEVIAPQGHKRKRQPDDE</sequence>
<dbReference type="AlphaFoldDB" id="A0A8H6MXW7"/>
<organism evidence="1 2">
    <name type="scientific">Colletotrichum plurivorum</name>
    <dbReference type="NCBI Taxonomy" id="2175906"/>
    <lineage>
        <taxon>Eukaryota</taxon>
        <taxon>Fungi</taxon>
        <taxon>Dikarya</taxon>
        <taxon>Ascomycota</taxon>
        <taxon>Pezizomycotina</taxon>
        <taxon>Sordariomycetes</taxon>
        <taxon>Hypocreomycetidae</taxon>
        <taxon>Glomerellales</taxon>
        <taxon>Glomerellaceae</taxon>
        <taxon>Colletotrichum</taxon>
        <taxon>Colletotrichum orchidearum species complex</taxon>
    </lineage>
</organism>
<proteinExistence type="predicted"/>